<dbReference type="GO" id="GO:0098609">
    <property type="term" value="P:cell-cell adhesion"/>
    <property type="evidence" value="ECO:0007669"/>
    <property type="project" value="TreeGrafter"/>
</dbReference>
<dbReference type="PRINTS" id="PR01185">
    <property type="entry name" value="INTEGRINA"/>
</dbReference>
<dbReference type="Pfam" id="PF13517">
    <property type="entry name" value="FG-GAP_3"/>
    <property type="match status" value="1"/>
</dbReference>
<dbReference type="InterPro" id="IPR013517">
    <property type="entry name" value="FG-GAP"/>
</dbReference>
<dbReference type="InterPro" id="IPR000413">
    <property type="entry name" value="Integrin_alpha"/>
</dbReference>
<protein>
    <recommendedName>
        <fullName evidence="6">Integrin-like protein</fullName>
    </recommendedName>
</protein>
<evidence type="ECO:0000256" key="1">
    <source>
        <dbReference type="ARBA" id="ARBA00022729"/>
    </source>
</evidence>
<organism evidence="4 5">
    <name type="scientific">Halobacteriovorax marinus</name>
    <dbReference type="NCBI Taxonomy" id="97084"/>
    <lineage>
        <taxon>Bacteria</taxon>
        <taxon>Pseudomonadati</taxon>
        <taxon>Bdellovibrionota</taxon>
        <taxon>Bacteriovoracia</taxon>
        <taxon>Bacteriovoracales</taxon>
        <taxon>Halobacteriovoraceae</taxon>
        <taxon>Halobacteriovorax</taxon>
    </lineage>
</organism>
<evidence type="ECO:0000256" key="2">
    <source>
        <dbReference type="ARBA" id="ARBA00022737"/>
    </source>
</evidence>
<dbReference type="GO" id="GO:0005178">
    <property type="term" value="F:integrin binding"/>
    <property type="evidence" value="ECO:0007669"/>
    <property type="project" value="TreeGrafter"/>
</dbReference>
<dbReference type="GO" id="GO:0033627">
    <property type="term" value="P:cell adhesion mediated by integrin"/>
    <property type="evidence" value="ECO:0007669"/>
    <property type="project" value="TreeGrafter"/>
</dbReference>
<dbReference type="SUPFAM" id="SSF69318">
    <property type="entry name" value="Integrin alpha N-terminal domain"/>
    <property type="match status" value="3"/>
</dbReference>
<dbReference type="InterPro" id="IPR028994">
    <property type="entry name" value="Integrin_alpha_N"/>
</dbReference>
<dbReference type="SMART" id="SM00191">
    <property type="entry name" value="Int_alpha"/>
    <property type="match status" value="11"/>
</dbReference>
<dbReference type="AlphaFoldDB" id="A0A1Y5FDE4"/>
<dbReference type="Gene3D" id="2.130.10.130">
    <property type="entry name" value="Integrin alpha, N-terminal"/>
    <property type="match status" value="5"/>
</dbReference>
<proteinExistence type="predicted"/>
<dbReference type="PANTHER" id="PTHR23220:SF122">
    <property type="entry name" value="INTEGRIN ALPHA-PS1"/>
    <property type="match status" value="1"/>
</dbReference>
<sequence>MVSCGKTPEVSAPLSSAATTTSTEWLLDQSSGRVKLVSAADDASSLFGQSVAVGDFNNDGKNDVAVGAPAGDYSVPNSTGQTDSGAVFIYNSVEDQTDFTVANLMISSNSNTNNLFGTALYAFDINKDGYDDLLVGAPNEDRVGANSGTVYIFYGSATGLNSTASQIIDHPNSTASEGFGSEIRMADLDKDGNYEIIVTARYADTPNTNAGNFWIIPGTSNILYSTALAVNVTMPGALSSASDECGRGLAIGDYNGDTVDDIFLGCPYEDTGGGNAGAVFVYLGNGTNGTWVVNNALPDVNIFNPVPTANDNFGESIITMDYNADSKVDLIVGAVRADESFTDSGSLYLFSDIQSNIIIDSVVGPPYTSVTIDYFGSGMAVGDVTGDGQDDLVVGSIYGRLNGYASGEVTALAQTYWGGIDFTNKSKTINYDYHLLPTLKKLTGNDSFGSALCHGDMNNDGQDDLIVGAFLDDSKYSNNGSVYIYYKRTGGEIYQKPDVKIRPSGSIFGTSGFGHSCVVIDYNKDGYQDLLVGALNDDTSGTNAGKVNIFLGSSSGISVTENLTILGPGVTNYGFGSSLSVGDIDNDGHDDIIVGAYLDDSTTVNQGAVYIFRSDSTTGIVDLNTSTKFENAAGITLDYYGFSVLAFDYDGDGDKDLLIGSTGDDTTAAATGIVHVLLNGTNGASAGVNTLLDQTIDSNITAPTGLTNIAFGSALHGGLYYSSTYPDLFIGSNLDDLGGTDAGNIWIYKGIVTGVESIPGSTGTFDPAAYDHAEWLGFAITTFDFNNDGVQDLMAGSPYDDDVGINSGSVYIQLDKLP</sequence>
<keyword evidence="2" id="KW-0677">Repeat</keyword>
<name>A0A1Y5FDE4_9BACT</name>
<keyword evidence="3" id="KW-0325">Glycoprotein</keyword>
<evidence type="ECO:0000256" key="3">
    <source>
        <dbReference type="ARBA" id="ARBA00023180"/>
    </source>
</evidence>
<dbReference type="EMBL" id="MAAO01000002">
    <property type="protein sequence ID" value="OUS00209.1"/>
    <property type="molecule type" value="Genomic_DNA"/>
</dbReference>
<dbReference type="GO" id="GO:0007229">
    <property type="term" value="P:integrin-mediated signaling pathway"/>
    <property type="evidence" value="ECO:0007669"/>
    <property type="project" value="TreeGrafter"/>
</dbReference>
<reference evidence="5" key="1">
    <citation type="journal article" date="2017" name="Proc. Natl. Acad. Sci. U.S.A.">
        <title>Simulation of Deepwater Horizon oil plume reveals substrate specialization within a complex community of hydrocarbon-degraders.</title>
        <authorList>
            <person name="Hu P."/>
            <person name="Dubinsky E.A."/>
            <person name="Probst A.J."/>
            <person name="Wang J."/>
            <person name="Sieber C.M.K."/>
            <person name="Tom L.M."/>
            <person name="Gardinali P."/>
            <person name="Banfield J.F."/>
            <person name="Atlas R.M."/>
            <person name="Andersen G.L."/>
        </authorList>
    </citation>
    <scope>NUCLEOTIDE SEQUENCE [LARGE SCALE GENOMIC DNA]</scope>
</reference>
<dbReference type="PROSITE" id="PS51470">
    <property type="entry name" value="FG_GAP"/>
    <property type="match status" value="7"/>
</dbReference>
<dbReference type="GO" id="GO:0009897">
    <property type="term" value="C:external side of plasma membrane"/>
    <property type="evidence" value="ECO:0007669"/>
    <property type="project" value="TreeGrafter"/>
</dbReference>
<dbReference type="PANTHER" id="PTHR23220">
    <property type="entry name" value="INTEGRIN ALPHA"/>
    <property type="match status" value="1"/>
</dbReference>
<dbReference type="Pfam" id="PF01839">
    <property type="entry name" value="FG-GAP"/>
    <property type="match status" value="5"/>
</dbReference>
<gene>
    <name evidence="4" type="ORF">A9Q84_03220</name>
</gene>
<dbReference type="GO" id="GO:0008305">
    <property type="term" value="C:integrin complex"/>
    <property type="evidence" value="ECO:0007669"/>
    <property type="project" value="InterPro"/>
</dbReference>
<keyword evidence="1" id="KW-0732">Signal</keyword>
<dbReference type="GO" id="GO:0007160">
    <property type="term" value="P:cell-matrix adhesion"/>
    <property type="evidence" value="ECO:0007669"/>
    <property type="project" value="TreeGrafter"/>
</dbReference>
<evidence type="ECO:0000313" key="4">
    <source>
        <dbReference type="EMBL" id="OUS00209.1"/>
    </source>
</evidence>
<dbReference type="InterPro" id="IPR013519">
    <property type="entry name" value="Int_alpha_beta-p"/>
</dbReference>
<dbReference type="Proteomes" id="UP000196531">
    <property type="component" value="Unassembled WGS sequence"/>
</dbReference>
<evidence type="ECO:0008006" key="6">
    <source>
        <dbReference type="Google" id="ProtNLM"/>
    </source>
</evidence>
<comment type="caution">
    <text evidence="4">The sequence shown here is derived from an EMBL/GenBank/DDBJ whole genome shotgun (WGS) entry which is preliminary data.</text>
</comment>
<evidence type="ECO:0000313" key="5">
    <source>
        <dbReference type="Proteomes" id="UP000196531"/>
    </source>
</evidence>
<accession>A0A1Y5FDE4</accession>